<accession>A0A239E1X8</accession>
<feature type="signal peptide" evidence="1">
    <location>
        <begin position="1"/>
        <end position="18"/>
    </location>
</feature>
<protein>
    <submittedName>
        <fullName evidence="3">Rhodanese-related sulfurtransferase</fullName>
    </submittedName>
</protein>
<evidence type="ECO:0000313" key="3">
    <source>
        <dbReference type="EMBL" id="SNS38607.1"/>
    </source>
</evidence>
<dbReference type="Gene3D" id="3.40.250.10">
    <property type="entry name" value="Rhodanese-like domain"/>
    <property type="match status" value="1"/>
</dbReference>
<keyword evidence="1" id="KW-0732">Signal</keyword>
<gene>
    <name evidence="3" type="ORF">SAMN06265376_11355</name>
</gene>
<feature type="domain" description="Rhodanese" evidence="2">
    <location>
        <begin position="37"/>
        <end position="121"/>
    </location>
</feature>
<dbReference type="SUPFAM" id="SSF52821">
    <property type="entry name" value="Rhodanese/Cell cycle control phosphatase"/>
    <property type="match status" value="1"/>
</dbReference>
<sequence>MKNILLIALFMLCISCNAQEHKDIQIIDIQTLKTTVIGKDVQLVDVRSEKEYNQGHIDDAININIADQETFKKEIQKLDKTKPIYIYCHAGVRSRRASKIMTALGFTNIYDFKGGWSAWNRQ</sequence>
<dbReference type="GO" id="GO:0016740">
    <property type="term" value="F:transferase activity"/>
    <property type="evidence" value="ECO:0007669"/>
    <property type="project" value="UniProtKB-KW"/>
</dbReference>
<dbReference type="RefSeq" id="WP_179218262.1">
    <property type="nucleotide sequence ID" value="NZ_BMEP01000004.1"/>
</dbReference>
<dbReference type="PANTHER" id="PTHR43031">
    <property type="entry name" value="FAD-DEPENDENT OXIDOREDUCTASE"/>
    <property type="match status" value="1"/>
</dbReference>
<dbReference type="InterPro" id="IPR050229">
    <property type="entry name" value="GlpE_sulfurtransferase"/>
</dbReference>
<dbReference type="PROSITE" id="PS50206">
    <property type="entry name" value="RHODANESE_3"/>
    <property type="match status" value="1"/>
</dbReference>
<evidence type="ECO:0000256" key="1">
    <source>
        <dbReference type="SAM" id="SignalP"/>
    </source>
</evidence>
<dbReference type="InterPro" id="IPR036873">
    <property type="entry name" value="Rhodanese-like_dom_sf"/>
</dbReference>
<evidence type="ECO:0000313" key="4">
    <source>
        <dbReference type="Proteomes" id="UP000198379"/>
    </source>
</evidence>
<reference evidence="3 4" key="1">
    <citation type="submission" date="2017-06" db="EMBL/GenBank/DDBJ databases">
        <authorList>
            <person name="Kim H.J."/>
            <person name="Triplett B.A."/>
        </authorList>
    </citation>
    <scope>NUCLEOTIDE SEQUENCE [LARGE SCALE GENOMIC DNA]</scope>
    <source>
        <strain evidence="3 4">DSM 25597</strain>
    </source>
</reference>
<keyword evidence="4" id="KW-1185">Reference proteome</keyword>
<dbReference type="InterPro" id="IPR001763">
    <property type="entry name" value="Rhodanese-like_dom"/>
</dbReference>
<dbReference type="Proteomes" id="UP000198379">
    <property type="component" value="Unassembled WGS sequence"/>
</dbReference>
<dbReference type="PANTHER" id="PTHR43031:SF1">
    <property type="entry name" value="PYRIDINE NUCLEOTIDE-DISULPHIDE OXIDOREDUCTASE"/>
    <property type="match status" value="1"/>
</dbReference>
<organism evidence="3 4">
    <name type="scientific">Dokdonia pacifica</name>
    <dbReference type="NCBI Taxonomy" id="1627892"/>
    <lineage>
        <taxon>Bacteria</taxon>
        <taxon>Pseudomonadati</taxon>
        <taxon>Bacteroidota</taxon>
        <taxon>Flavobacteriia</taxon>
        <taxon>Flavobacteriales</taxon>
        <taxon>Flavobacteriaceae</taxon>
        <taxon>Dokdonia</taxon>
    </lineage>
</organism>
<name>A0A239E1X8_9FLAO</name>
<dbReference type="SMART" id="SM00450">
    <property type="entry name" value="RHOD"/>
    <property type="match status" value="1"/>
</dbReference>
<keyword evidence="3" id="KW-0808">Transferase</keyword>
<feature type="chain" id="PRO_5013099662" evidence="1">
    <location>
        <begin position="19"/>
        <end position="122"/>
    </location>
</feature>
<dbReference type="EMBL" id="FZNY01000013">
    <property type="protein sequence ID" value="SNS38607.1"/>
    <property type="molecule type" value="Genomic_DNA"/>
</dbReference>
<proteinExistence type="predicted"/>
<evidence type="ECO:0000259" key="2">
    <source>
        <dbReference type="PROSITE" id="PS50206"/>
    </source>
</evidence>
<dbReference type="AlphaFoldDB" id="A0A239E1X8"/>
<dbReference type="CDD" id="cd00158">
    <property type="entry name" value="RHOD"/>
    <property type="match status" value="1"/>
</dbReference>
<dbReference type="Pfam" id="PF00581">
    <property type="entry name" value="Rhodanese"/>
    <property type="match status" value="1"/>
</dbReference>